<dbReference type="InterPro" id="IPR036465">
    <property type="entry name" value="vWFA_dom_sf"/>
</dbReference>
<dbReference type="Pfam" id="PF00092">
    <property type="entry name" value="VWA"/>
    <property type="match status" value="1"/>
</dbReference>
<feature type="non-terminal residue" evidence="2">
    <location>
        <position position="1"/>
    </location>
</feature>
<evidence type="ECO:0000259" key="1">
    <source>
        <dbReference type="PROSITE" id="PS50234"/>
    </source>
</evidence>
<dbReference type="PANTHER" id="PTHR24020">
    <property type="entry name" value="COLLAGEN ALPHA"/>
    <property type="match status" value="1"/>
</dbReference>
<dbReference type="PROSITE" id="PS50234">
    <property type="entry name" value="VWFA"/>
    <property type="match status" value="1"/>
</dbReference>
<name>A0ABN8PTZ3_9CNID</name>
<dbReference type="SMART" id="SM00327">
    <property type="entry name" value="VWA"/>
    <property type="match status" value="1"/>
</dbReference>
<protein>
    <recommendedName>
        <fullName evidence="1">VWFA domain-containing protein</fullName>
    </recommendedName>
</protein>
<dbReference type="EMBL" id="CALNXI010000956">
    <property type="protein sequence ID" value="CAH3148671.1"/>
    <property type="molecule type" value="Genomic_DNA"/>
</dbReference>
<dbReference type="PRINTS" id="PR00453">
    <property type="entry name" value="VWFADOMAIN"/>
</dbReference>
<sequence length="202" mass="21423">FSPAPPPCSSPVDVAFILDSSGSIGRTNYLKQKEFVKQVARSFGVAPGQSQAAMVLYSSTASVQARFGQYATAEEFAKAVDALPYERGRTRIDMALDLASTDIFPAARPGVPKIAILITDGKQTQAKDAKDLKVASDPLRKAGVRVLAVGIGSGVDADELRSITETDEDVVVAADFTDLMLKLANLTSRACELAGKYHLSCP</sequence>
<keyword evidence="3" id="KW-1185">Reference proteome</keyword>
<dbReference type="Proteomes" id="UP001159427">
    <property type="component" value="Unassembled WGS sequence"/>
</dbReference>
<organism evidence="2 3">
    <name type="scientific">Porites evermanni</name>
    <dbReference type="NCBI Taxonomy" id="104178"/>
    <lineage>
        <taxon>Eukaryota</taxon>
        <taxon>Metazoa</taxon>
        <taxon>Cnidaria</taxon>
        <taxon>Anthozoa</taxon>
        <taxon>Hexacorallia</taxon>
        <taxon>Scleractinia</taxon>
        <taxon>Fungiina</taxon>
        <taxon>Poritidae</taxon>
        <taxon>Porites</taxon>
    </lineage>
</organism>
<dbReference type="InterPro" id="IPR050525">
    <property type="entry name" value="ECM_Assembly_Org"/>
</dbReference>
<dbReference type="PANTHER" id="PTHR24020:SF20">
    <property type="entry name" value="PH DOMAIN-CONTAINING PROTEIN"/>
    <property type="match status" value="1"/>
</dbReference>
<accession>A0ABN8PTZ3</accession>
<proteinExistence type="predicted"/>
<dbReference type="SUPFAM" id="SSF53300">
    <property type="entry name" value="vWA-like"/>
    <property type="match status" value="1"/>
</dbReference>
<evidence type="ECO:0000313" key="3">
    <source>
        <dbReference type="Proteomes" id="UP001159427"/>
    </source>
</evidence>
<feature type="domain" description="VWFA" evidence="1">
    <location>
        <begin position="13"/>
        <end position="190"/>
    </location>
</feature>
<gene>
    <name evidence="2" type="ORF">PEVE_00044669</name>
</gene>
<dbReference type="Gene3D" id="3.40.50.410">
    <property type="entry name" value="von Willebrand factor, type A domain"/>
    <property type="match status" value="1"/>
</dbReference>
<reference evidence="2 3" key="1">
    <citation type="submission" date="2022-05" db="EMBL/GenBank/DDBJ databases">
        <authorList>
            <consortium name="Genoscope - CEA"/>
            <person name="William W."/>
        </authorList>
    </citation>
    <scope>NUCLEOTIDE SEQUENCE [LARGE SCALE GENOMIC DNA]</scope>
</reference>
<comment type="caution">
    <text evidence="2">The sequence shown here is derived from an EMBL/GenBank/DDBJ whole genome shotgun (WGS) entry which is preliminary data.</text>
</comment>
<dbReference type="InterPro" id="IPR002035">
    <property type="entry name" value="VWF_A"/>
</dbReference>
<evidence type="ECO:0000313" key="2">
    <source>
        <dbReference type="EMBL" id="CAH3148671.1"/>
    </source>
</evidence>